<gene>
    <name evidence="1" type="ORF">PoB_001438700</name>
</gene>
<name>A0AAV3Z019_9GAST</name>
<reference evidence="1 2" key="1">
    <citation type="journal article" date="2021" name="Elife">
        <title>Chloroplast acquisition without the gene transfer in kleptoplastic sea slugs, Plakobranchus ocellatus.</title>
        <authorList>
            <person name="Maeda T."/>
            <person name="Takahashi S."/>
            <person name="Yoshida T."/>
            <person name="Shimamura S."/>
            <person name="Takaki Y."/>
            <person name="Nagai Y."/>
            <person name="Toyoda A."/>
            <person name="Suzuki Y."/>
            <person name="Arimoto A."/>
            <person name="Ishii H."/>
            <person name="Satoh N."/>
            <person name="Nishiyama T."/>
            <person name="Hasebe M."/>
            <person name="Maruyama T."/>
            <person name="Minagawa J."/>
            <person name="Obokata J."/>
            <person name="Shigenobu S."/>
        </authorList>
    </citation>
    <scope>NUCLEOTIDE SEQUENCE [LARGE SCALE GENOMIC DNA]</scope>
</reference>
<dbReference type="Proteomes" id="UP000735302">
    <property type="component" value="Unassembled WGS sequence"/>
</dbReference>
<evidence type="ECO:0000313" key="2">
    <source>
        <dbReference type="Proteomes" id="UP000735302"/>
    </source>
</evidence>
<accession>A0AAV3Z019</accession>
<keyword evidence="2" id="KW-1185">Reference proteome</keyword>
<comment type="caution">
    <text evidence="1">The sequence shown here is derived from an EMBL/GenBank/DDBJ whole genome shotgun (WGS) entry which is preliminary data.</text>
</comment>
<protein>
    <submittedName>
        <fullName evidence="1">Uncharacterized protein</fullName>
    </submittedName>
</protein>
<evidence type="ECO:0000313" key="1">
    <source>
        <dbReference type="EMBL" id="GFN87881.1"/>
    </source>
</evidence>
<organism evidence="1 2">
    <name type="scientific">Plakobranchus ocellatus</name>
    <dbReference type="NCBI Taxonomy" id="259542"/>
    <lineage>
        <taxon>Eukaryota</taxon>
        <taxon>Metazoa</taxon>
        <taxon>Spiralia</taxon>
        <taxon>Lophotrochozoa</taxon>
        <taxon>Mollusca</taxon>
        <taxon>Gastropoda</taxon>
        <taxon>Heterobranchia</taxon>
        <taxon>Euthyneura</taxon>
        <taxon>Panpulmonata</taxon>
        <taxon>Sacoglossa</taxon>
        <taxon>Placobranchoidea</taxon>
        <taxon>Plakobranchidae</taxon>
        <taxon>Plakobranchus</taxon>
    </lineage>
</organism>
<dbReference type="EMBL" id="BLXT01001819">
    <property type="protein sequence ID" value="GFN87881.1"/>
    <property type="molecule type" value="Genomic_DNA"/>
</dbReference>
<dbReference type="AlphaFoldDB" id="A0AAV3Z019"/>
<proteinExistence type="predicted"/>
<sequence length="87" mass="9954">MTGRQPFTLKCMIDDDQRHVISRLKFDRLIAICHFGHQLKYSSSYNTATAPDQELQKGEVPWWDGRSESPEADEFLQLKSENVASPG</sequence>